<feature type="domain" description="DUF927" evidence="1">
    <location>
        <begin position="23"/>
        <end position="295"/>
    </location>
</feature>
<evidence type="ECO:0000259" key="1">
    <source>
        <dbReference type="Pfam" id="PF06048"/>
    </source>
</evidence>
<organism evidence="3 4">
    <name type="scientific">Romboutsia timonensis</name>
    <dbReference type="NCBI Taxonomy" id="1776391"/>
    <lineage>
        <taxon>Bacteria</taxon>
        <taxon>Bacillati</taxon>
        <taxon>Bacillota</taxon>
        <taxon>Clostridia</taxon>
        <taxon>Peptostreptococcales</taxon>
        <taxon>Peptostreptococcaceae</taxon>
        <taxon>Romboutsia</taxon>
    </lineage>
</organism>
<reference evidence="3" key="1">
    <citation type="journal article" date="2021" name="PeerJ">
        <title>Extensive microbial diversity within the chicken gut microbiome revealed by metagenomics and culture.</title>
        <authorList>
            <person name="Gilroy R."/>
            <person name="Ravi A."/>
            <person name="Getino M."/>
            <person name="Pursley I."/>
            <person name="Horton D.L."/>
            <person name="Alikhan N.F."/>
            <person name="Baker D."/>
            <person name="Gharbi K."/>
            <person name="Hall N."/>
            <person name="Watson M."/>
            <person name="Adriaenssens E.M."/>
            <person name="Foster-Nyarko E."/>
            <person name="Jarju S."/>
            <person name="Secka A."/>
            <person name="Antonio M."/>
            <person name="Oren A."/>
            <person name="Chaudhuri R.R."/>
            <person name="La Ragione R."/>
            <person name="Hildebrand F."/>
            <person name="Pallen M.J."/>
        </authorList>
    </citation>
    <scope>NUCLEOTIDE SEQUENCE</scope>
    <source>
        <strain evidence="3">1277</strain>
    </source>
</reference>
<dbReference type="EMBL" id="DYUB01000258">
    <property type="protein sequence ID" value="HJG97089.1"/>
    <property type="molecule type" value="Genomic_DNA"/>
</dbReference>
<reference evidence="3" key="2">
    <citation type="submission" date="2021-09" db="EMBL/GenBank/DDBJ databases">
        <authorList>
            <person name="Gilroy R."/>
        </authorList>
    </citation>
    <scope>NUCLEOTIDE SEQUENCE</scope>
    <source>
        <strain evidence="3">1277</strain>
    </source>
</reference>
<name>A0A921SZY2_9FIRM</name>
<feature type="domain" description="Cch helix turn helix" evidence="2">
    <location>
        <begin position="447"/>
        <end position="547"/>
    </location>
</feature>
<evidence type="ECO:0000313" key="4">
    <source>
        <dbReference type="Proteomes" id="UP000776700"/>
    </source>
</evidence>
<dbReference type="Pfam" id="PF06048">
    <property type="entry name" value="DUF927"/>
    <property type="match status" value="1"/>
</dbReference>
<dbReference type="AlphaFoldDB" id="A0A921SZY2"/>
<sequence length="548" mass="62810">MKENNIQRENERIHIPYDNIFKKEDGIYVISKNKDNKEIERKIARSVGISKININIDDGTRKSYVYFDNMIGITEMEIQRDEYLNNKNLIKYQKYGMDIMGDTSYIIANHLRNEEEIAPKVFTHTNIGFSTYNEDIIYKLNSSIGIDSLYCGNLEIQPKGSRDIWISMFKDEVLGNPYLEFITVCSLSSILIGYIGEELTLDNIIVHIFGNSSTGKSTAVKLAISLFGYPDVKKNGLFSTFNATENALIRKLAGLKGVPFAFDELSMGNLTDTSSLIYKLANGTDKSRLNKNLEEEKNSAWNTLIFTNGEKSLIKSANKNAGIQLRVIEIGNIKWTKDATNADRINRTIIENYGHIGLEFAEFVMKIGKEKIIEKYNQTVIYLNKFLESKSVNDDFTSRRVNKFAVIMTTLTLFKKMLNIEISNKNILDILLEIEKDSIKERNFNRSAIDYIKQYISVNGSKFEYFDKQIQSRDYLGKLNKIDDYTELVITPIALDKILKEGGFEDKQVVLKELKKSGHLNCEADRYTRKRQLEKGITTTVHVIKIPN</sequence>
<dbReference type="InterPro" id="IPR009270">
    <property type="entry name" value="DUF927"/>
</dbReference>
<dbReference type="Proteomes" id="UP000776700">
    <property type="component" value="Unassembled WGS sequence"/>
</dbReference>
<dbReference type="InterPro" id="IPR040538">
    <property type="entry name" value="Cch_HTH"/>
</dbReference>
<proteinExistence type="predicted"/>
<evidence type="ECO:0000313" key="3">
    <source>
        <dbReference type="EMBL" id="HJG97089.1"/>
    </source>
</evidence>
<comment type="caution">
    <text evidence="3">The sequence shown here is derived from an EMBL/GenBank/DDBJ whole genome shotgun (WGS) entry which is preliminary data.</text>
</comment>
<protein>
    <submittedName>
        <fullName evidence="3">DUF927 domain-containing protein</fullName>
    </submittedName>
</protein>
<evidence type="ECO:0000259" key="2">
    <source>
        <dbReference type="Pfam" id="PF18662"/>
    </source>
</evidence>
<dbReference type="Pfam" id="PF18662">
    <property type="entry name" value="HTH_56"/>
    <property type="match status" value="1"/>
</dbReference>
<accession>A0A921SZY2</accession>
<gene>
    <name evidence="3" type="ORF">K8V90_08325</name>
</gene>